<dbReference type="RefSeq" id="WP_199116874.1">
    <property type="nucleotide sequence ID" value="NZ_JAELVQ010000037.1"/>
</dbReference>
<reference evidence="2" key="1">
    <citation type="submission" date="2020-12" db="EMBL/GenBank/DDBJ databases">
        <title>Snuella sp. nov., isolated from sediment in Incheon.</title>
        <authorList>
            <person name="Kim W."/>
        </authorList>
    </citation>
    <scope>NUCLEOTIDE SEQUENCE</scope>
    <source>
        <strain evidence="2">CAU 1569</strain>
    </source>
</reference>
<keyword evidence="3" id="KW-1185">Reference proteome</keyword>
<name>A0A8J7LPR9_9FLAO</name>
<gene>
    <name evidence="2" type="ORF">JF259_16810</name>
</gene>
<dbReference type="GO" id="GO:0016787">
    <property type="term" value="F:hydrolase activity"/>
    <property type="evidence" value="ECO:0007669"/>
    <property type="project" value="UniProtKB-KW"/>
</dbReference>
<organism evidence="2 3">
    <name type="scientific">Snuella sedimenti</name>
    <dbReference type="NCBI Taxonomy" id="2798802"/>
    <lineage>
        <taxon>Bacteria</taxon>
        <taxon>Pseudomonadati</taxon>
        <taxon>Bacteroidota</taxon>
        <taxon>Flavobacteriia</taxon>
        <taxon>Flavobacteriales</taxon>
        <taxon>Flavobacteriaceae</taxon>
        <taxon>Snuella</taxon>
    </lineage>
</organism>
<protein>
    <submittedName>
        <fullName evidence="2">Alpha/beta hydrolase</fullName>
    </submittedName>
</protein>
<feature type="domain" description="Serine aminopeptidase S33" evidence="1">
    <location>
        <begin position="47"/>
        <end position="153"/>
    </location>
</feature>
<evidence type="ECO:0000259" key="1">
    <source>
        <dbReference type="Pfam" id="PF12146"/>
    </source>
</evidence>
<keyword evidence="2" id="KW-0378">Hydrolase</keyword>
<dbReference type="Proteomes" id="UP000610931">
    <property type="component" value="Unassembled WGS sequence"/>
</dbReference>
<accession>A0A8J7LPR9</accession>
<dbReference type="InterPro" id="IPR029058">
    <property type="entry name" value="AB_hydrolase_fold"/>
</dbReference>
<proteinExistence type="predicted"/>
<dbReference type="Pfam" id="PF12146">
    <property type="entry name" value="Hydrolase_4"/>
    <property type="match status" value="1"/>
</dbReference>
<dbReference type="InterPro" id="IPR022742">
    <property type="entry name" value="Hydrolase_4"/>
</dbReference>
<dbReference type="Gene3D" id="3.40.50.1820">
    <property type="entry name" value="alpha/beta hydrolase"/>
    <property type="match status" value="1"/>
</dbReference>
<dbReference type="AlphaFoldDB" id="A0A8J7LPR9"/>
<sequence>MIEKLIFKTYKNNNKEIRLCIHLHYSKTPNKKAFLFINPLFDEKKRSQKFQATTARALAIRGFNVVRFDFFGTGDSYGNFQELSVRTCLENSKSLLSFIREELDISDVYVLGIRWGASIALELASTETEINKLILIDPIISGKRYLTELRLRRKAFFMLNNMKDIQEVQHLDGEPYEDHQGFLLSPYFIKELEEFNLLNGSASDKSVVLFSLDTLNYKKLIKLKSALSLNNKTVLIQDETRTFWNNLEIIKTEGLTEKILENV</sequence>
<comment type="caution">
    <text evidence="2">The sequence shown here is derived from an EMBL/GenBank/DDBJ whole genome shotgun (WGS) entry which is preliminary data.</text>
</comment>
<evidence type="ECO:0000313" key="2">
    <source>
        <dbReference type="EMBL" id="MBJ6369748.1"/>
    </source>
</evidence>
<dbReference type="EMBL" id="JAELVQ010000037">
    <property type="protein sequence ID" value="MBJ6369748.1"/>
    <property type="molecule type" value="Genomic_DNA"/>
</dbReference>
<dbReference type="SUPFAM" id="SSF53474">
    <property type="entry name" value="alpha/beta-Hydrolases"/>
    <property type="match status" value="1"/>
</dbReference>
<evidence type="ECO:0000313" key="3">
    <source>
        <dbReference type="Proteomes" id="UP000610931"/>
    </source>
</evidence>